<evidence type="ECO:0000313" key="2">
    <source>
        <dbReference type="Proteomes" id="UP001209540"/>
    </source>
</evidence>
<keyword evidence="2" id="KW-1185">Reference proteome</keyword>
<organism evidence="1 2">
    <name type="scientific">Phascolomyces articulosus</name>
    <dbReference type="NCBI Taxonomy" id="60185"/>
    <lineage>
        <taxon>Eukaryota</taxon>
        <taxon>Fungi</taxon>
        <taxon>Fungi incertae sedis</taxon>
        <taxon>Mucoromycota</taxon>
        <taxon>Mucoromycotina</taxon>
        <taxon>Mucoromycetes</taxon>
        <taxon>Mucorales</taxon>
        <taxon>Lichtheimiaceae</taxon>
        <taxon>Phascolomyces</taxon>
    </lineage>
</organism>
<reference evidence="1" key="2">
    <citation type="submission" date="2023-02" db="EMBL/GenBank/DDBJ databases">
        <authorList>
            <consortium name="DOE Joint Genome Institute"/>
            <person name="Mondo S.J."/>
            <person name="Chang Y."/>
            <person name="Wang Y."/>
            <person name="Ahrendt S."/>
            <person name="Andreopoulos W."/>
            <person name="Barry K."/>
            <person name="Beard J."/>
            <person name="Benny G.L."/>
            <person name="Blankenship S."/>
            <person name="Bonito G."/>
            <person name="Cuomo C."/>
            <person name="Desiro A."/>
            <person name="Gervers K.A."/>
            <person name="Hundley H."/>
            <person name="Kuo A."/>
            <person name="LaButti K."/>
            <person name="Lang B.F."/>
            <person name="Lipzen A."/>
            <person name="O'Donnell K."/>
            <person name="Pangilinan J."/>
            <person name="Reynolds N."/>
            <person name="Sandor L."/>
            <person name="Smith M.W."/>
            <person name="Tsang A."/>
            <person name="Grigoriev I.V."/>
            <person name="Stajich J.E."/>
            <person name="Spatafora J.W."/>
        </authorList>
    </citation>
    <scope>NUCLEOTIDE SEQUENCE</scope>
    <source>
        <strain evidence="1">RSA 2281</strain>
    </source>
</reference>
<sequence>MTTEDSFVTKGNSGHPISFKERSIFTNQHGNNQRQWKHTANVFKEEDDNDEEYFTQKRNSSCSAVTSTFSNKIHYHNSNKRVNDRYHSKQSLHRRKRKSKFYIGYDDTIPSSDNGPTVESLYSSILLLESSSKHDDIMIEGEEEEKEDYNSSCCSSSDDDYFDPLLTPTNNTITTTTSTAFTNTNIPTTTTINDNIPTRKEDLLPMTRFVLVSVKSNNSSETTPSTVKKNPSFCSPPASLLRRCDTKCYAGLDHWFASKLHDC</sequence>
<accession>A0AAD5KMB5</accession>
<dbReference type="EMBL" id="JAIXMP010000003">
    <property type="protein sequence ID" value="KAI9275521.1"/>
    <property type="molecule type" value="Genomic_DNA"/>
</dbReference>
<reference evidence="1" key="1">
    <citation type="journal article" date="2022" name="IScience">
        <title>Evolution of zygomycete secretomes and the origins of terrestrial fungal ecologies.</title>
        <authorList>
            <person name="Chang Y."/>
            <person name="Wang Y."/>
            <person name="Mondo S."/>
            <person name="Ahrendt S."/>
            <person name="Andreopoulos W."/>
            <person name="Barry K."/>
            <person name="Beard J."/>
            <person name="Benny G.L."/>
            <person name="Blankenship S."/>
            <person name="Bonito G."/>
            <person name="Cuomo C."/>
            <person name="Desiro A."/>
            <person name="Gervers K.A."/>
            <person name="Hundley H."/>
            <person name="Kuo A."/>
            <person name="LaButti K."/>
            <person name="Lang B.F."/>
            <person name="Lipzen A."/>
            <person name="O'Donnell K."/>
            <person name="Pangilinan J."/>
            <person name="Reynolds N."/>
            <person name="Sandor L."/>
            <person name="Smith M.E."/>
            <person name="Tsang A."/>
            <person name="Grigoriev I.V."/>
            <person name="Stajich J.E."/>
            <person name="Spatafora J.W."/>
        </authorList>
    </citation>
    <scope>NUCLEOTIDE SEQUENCE</scope>
    <source>
        <strain evidence="1">RSA 2281</strain>
    </source>
</reference>
<name>A0AAD5KMB5_9FUNG</name>
<evidence type="ECO:0000313" key="1">
    <source>
        <dbReference type="EMBL" id="KAI9275521.1"/>
    </source>
</evidence>
<dbReference type="Proteomes" id="UP001209540">
    <property type="component" value="Unassembled WGS sequence"/>
</dbReference>
<dbReference type="AlphaFoldDB" id="A0AAD5KMB5"/>
<proteinExistence type="predicted"/>
<gene>
    <name evidence="1" type="ORF">BDA99DRAFT_495684</name>
</gene>
<comment type="caution">
    <text evidence="1">The sequence shown here is derived from an EMBL/GenBank/DDBJ whole genome shotgun (WGS) entry which is preliminary data.</text>
</comment>
<protein>
    <submittedName>
        <fullName evidence="1">Uncharacterized protein</fullName>
    </submittedName>
</protein>